<accession>A0A368W0J9</accession>
<organism evidence="8 9">
    <name type="scientific">Halopolyspora algeriensis</name>
    <dbReference type="NCBI Taxonomy" id="1500506"/>
    <lineage>
        <taxon>Bacteria</taxon>
        <taxon>Bacillati</taxon>
        <taxon>Actinomycetota</taxon>
        <taxon>Actinomycetes</taxon>
        <taxon>Actinomycetes incertae sedis</taxon>
        <taxon>Halopolyspora</taxon>
    </lineage>
</organism>
<keyword evidence="5" id="KW-1133">Transmembrane helix</keyword>
<evidence type="ECO:0000313" key="8">
    <source>
        <dbReference type="EMBL" id="RCW47199.1"/>
    </source>
</evidence>
<evidence type="ECO:0000256" key="4">
    <source>
        <dbReference type="SAM" id="MobiDB-lite"/>
    </source>
</evidence>
<feature type="domain" description="Histidine kinase/HSP90-like ATPase" evidence="6">
    <location>
        <begin position="302"/>
        <end position="396"/>
    </location>
</feature>
<keyword evidence="9" id="KW-1185">Reference proteome</keyword>
<dbReference type="GO" id="GO:0016301">
    <property type="term" value="F:kinase activity"/>
    <property type="evidence" value="ECO:0007669"/>
    <property type="project" value="UniProtKB-KW"/>
</dbReference>
<evidence type="ECO:0000259" key="7">
    <source>
        <dbReference type="Pfam" id="PF19354"/>
    </source>
</evidence>
<dbReference type="InterPro" id="IPR045975">
    <property type="entry name" value="DUF5931"/>
</dbReference>
<keyword evidence="1" id="KW-0808">Transferase</keyword>
<dbReference type="AlphaFoldDB" id="A0A368W0J9"/>
<keyword evidence="5" id="KW-0812">Transmembrane</keyword>
<feature type="transmembrane region" description="Helical" evidence="5">
    <location>
        <begin position="135"/>
        <end position="162"/>
    </location>
</feature>
<feature type="region of interest" description="Disordered" evidence="4">
    <location>
        <begin position="1"/>
        <end position="33"/>
    </location>
</feature>
<evidence type="ECO:0000256" key="1">
    <source>
        <dbReference type="ARBA" id="ARBA00022679"/>
    </source>
</evidence>
<dbReference type="NCBIfam" id="NF047322">
    <property type="entry name" value="HK_morpho_MacS"/>
    <property type="match status" value="1"/>
</dbReference>
<dbReference type="Proteomes" id="UP000253495">
    <property type="component" value="Unassembled WGS sequence"/>
</dbReference>
<keyword evidence="2 8" id="KW-0418">Kinase</keyword>
<dbReference type="Pfam" id="PF19354">
    <property type="entry name" value="DUF5931"/>
    <property type="match status" value="1"/>
</dbReference>
<evidence type="ECO:0000259" key="6">
    <source>
        <dbReference type="Pfam" id="PF02518"/>
    </source>
</evidence>
<sequence length="418" mass="44605">MTSRRAGSAHPGGERVPRQAPAQQGSHEAPDGRSPLWRAHNGLRAVAFLYALVWFALLVNDYARPVLGSIVLVLMAVWTAFTIHRYRTPNGRTNRLVLIDLAVAQVLFLANEFVLTEQQMQAGLPTVVTVWHGSMVTAASVQWGMLGGGVVGAVAALSNFLLRGYIDSNMWMDTVLHVGAGLLLGLASDTARTSTERLSRALRAEAATAERERLARSIHDSVLQVLAQVRKRGLQLGGESAELGRLAGEQEVALRSLMAAAPPESTEHDETDLAARIRVLGTAGVQVSVPATPVLLPAPMASDLFSVVREALDNVDRHAGDDAKAWVLLEDLGHEIVISIRDNGPGIPEGRLSAAEFQGRMGVAQSIRGRVEDRGGTATLDTAPGDGTEWEIRVPRPGDTNSIGQGTAGHRQKSPGAQ</sequence>
<dbReference type="PANTHER" id="PTHR24421">
    <property type="entry name" value="NITRATE/NITRITE SENSOR PROTEIN NARX-RELATED"/>
    <property type="match status" value="1"/>
</dbReference>
<feature type="transmembrane region" description="Helical" evidence="5">
    <location>
        <begin position="96"/>
        <end position="115"/>
    </location>
</feature>
<dbReference type="GO" id="GO:0000160">
    <property type="term" value="P:phosphorelay signal transduction system"/>
    <property type="evidence" value="ECO:0007669"/>
    <property type="project" value="UniProtKB-KW"/>
</dbReference>
<dbReference type="InterPro" id="IPR003594">
    <property type="entry name" value="HATPase_dom"/>
</dbReference>
<evidence type="ECO:0000256" key="5">
    <source>
        <dbReference type="SAM" id="Phobius"/>
    </source>
</evidence>
<keyword evidence="5" id="KW-0472">Membrane</keyword>
<name>A0A368W0J9_9ACTN</name>
<reference evidence="8 9" key="1">
    <citation type="submission" date="2018-07" db="EMBL/GenBank/DDBJ databases">
        <title>Genomic Encyclopedia of Type Strains, Phase III (KMG-III): the genomes of soil and plant-associated and newly described type strains.</title>
        <authorList>
            <person name="Whitman W."/>
        </authorList>
    </citation>
    <scope>NUCLEOTIDE SEQUENCE [LARGE SCALE GENOMIC DNA]</scope>
    <source>
        <strain evidence="8 9">CECT 8575</strain>
    </source>
</reference>
<dbReference type="EMBL" id="QPJC01000001">
    <property type="protein sequence ID" value="RCW47199.1"/>
    <property type="molecule type" value="Genomic_DNA"/>
</dbReference>
<evidence type="ECO:0000256" key="3">
    <source>
        <dbReference type="ARBA" id="ARBA00023012"/>
    </source>
</evidence>
<dbReference type="InterPro" id="IPR036890">
    <property type="entry name" value="HATPase_C_sf"/>
</dbReference>
<feature type="transmembrane region" description="Helical" evidence="5">
    <location>
        <begin position="42"/>
        <end position="60"/>
    </location>
</feature>
<comment type="caution">
    <text evidence="8">The sequence shown here is derived from an EMBL/GenBank/DDBJ whole genome shotgun (WGS) entry which is preliminary data.</text>
</comment>
<feature type="transmembrane region" description="Helical" evidence="5">
    <location>
        <begin position="66"/>
        <end position="84"/>
    </location>
</feature>
<feature type="domain" description="DUF5931" evidence="7">
    <location>
        <begin position="34"/>
        <end position="198"/>
    </location>
</feature>
<dbReference type="Pfam" id="PF02518">
    <property type="entry name" value="HATPase_c"/>
    <property type="match status" value="1"/>
</dbReference>
<protein>
    <submittedName>
        <fullName evidence="8">Signal transduction histidine kinase</fullName>
    </submittedName>
</protein>
<keyword evidence="3" id="KW-0902">Two-component regulatory system</keyword>
<feature type="region of interest" description="Disordered" evidence="4">
    <location>
        <begin position="375"/>
        <end position="418"/>
    </location>
</feature>
<dbReference type="InterPro" id="IPR050482">
    <property type="entry name" value="Sensor_HK_TwoCompSys"/>
</dbReference>
<dbReference type="CDD" id="cd16917">
    <property type="entry name" value="HATPase_UhpB-NarQ-NarX-like"/>
    <property type="match status" value="1"/>
</dbReference>
<evidence type="ECO:0000313" key="9">
    <source>
        <dbReference type="Proteomes" id="UP000253495"/>
    </source>
</evidence>
<dbReference type="RefSeq" id="WP_246195761.1">
    <property type="nucleotide sequence ID" value="NZ_QPJC01000001.1"/>
</dbReference>
<proteinExistence type="predicted"/>
<gene>
    <name evidence="8" type="ORF">DFQ14_101545</name>
</gene>
<evidence type="ECO:0000256" key="2">
    <source>
        <dbReference type="ARBA" id="ARBA00022777"/>
    </source>
</evidence>
<dbReference type="SUPFAM" id="SSF55874">
    <property type="entry name" value="ATPase domain of HSP90 chaperone/DNA topoisomerase II/histidine kinase"/>
    <property type="match status" value="1"/>
</dbReference>
<dbReference type="Gene3D" id="3.30.565.10">
    <property type="entry name" value="Histidine kinase-like ATPase, C-terminal domain"/>
    <property type="match status" value="1"/>
</dbReference>
<dbReference type="PANTHER" id="PTHR24421:SF61">
    <property type="entry name" value="OXYGEN SENSOR HISTIDINE KINASE NREB"/>
    <property type="match status" value="1"/>
</dbReference>